<evidence type="ECO:0000256" key="1">
    <source>
        <dbReference type="SAM" id="SignalP"/>
    </source>
</evidence>
<keyword evidence="3" id="KW-1185">Reference proteome</keyword>
<protein>
    <recommendedName>
        <fullName evidence="4">PEP-CTERM protein-sorting domain-containing protein</fullName>
    </recommendedName>
</protein>
<evidence type="ECO:0000313" key="2">
    <source>
        <dbReference type="EMBL" id="QDU54245.1"/>
    </source>
</evidence>
<reference evidence="2 3" key="1">
    <citation type="submission" date="2019-02" db="EMBL/GenBank/DDBJ databases">
        <title>Deep-cultivation of Planctomycetes and their phenomic and genomic characterization uncovers novel biology.</title>
        <authorList>
            <person name="Wiegand S."/>
            <person name="Jogler M."/>
            <person name="Boedeker C."/>
            <person name="Pinto D."/>
            <person name="Vollmers J."/>
            <person name="Rivas-Marin E."/>
            <person name="Kohn T."/>
            <person name="Peeters S.H."/>
            <person name="Heuer A."/>
            <person name="Rast P."/>
            <person name="Oberbeckmann S."/>
            <person name="Bunk B."/>
            <person name="Jeske O."/>
            <person name="Meyerdierks A."/>
            <person name="Storesund J.E."/>
            <person name="Kallscheuer N."/>
            <person name="Luecker S."/>
            <person name="Lage O.M."/>
            <person name="Pohl T."/>
            <person name="Merkel B.J."/>
            <person name="Hornburger P."/>
            <person name="Mueller R.-W."/>
            <person name="Bruemmer F."/>
            <person name="Labrenz M."/>
            <person name="Spormann A.M."/>
            <person name="Op den Camp H."/>
            <person name="Overmann J."/>
            <person name="Amann R."/>
            <person name="Jetten M.S.M."/>
            <person name="Mascher T."/>
            <person name="Medema M.H."/>
            <person name="Devos D.P."/>
            <person name="Kaster A.-K."/>
            <person name="Ovreas L."/>
            <person name="Rohde M."/>
            <person name="Galperin M.Y."/>
            <person name="Jogler C."/>
        </authorList>
    </citation>
    <scope>NUCLEOTIDE SEQUENCE [LARGE SCALE GENOMIC DNA]</scope>
    <source>
        <strain evidence="2 3">Pan181</strain>
    </source>
</reference>
<dbReference type="InterPro" id="IPR018247">
    <property type="entry name" value="EF_Hand_1_Ca_BS"/>
</dbReference>
<gene>
    <name evidence="2" type="ORF">Pan181_04250</name>
</gene>
<organism evidence="2 3">
    <name type="scientific">Aeoliella mucimassa</name>
    <dbReference type="NCBI Taxonomy" id="2527972"/>
    <lineage>
        <taxon>Bacteria</taxon>
        <taxon>Pseudomonadati</taxon>
        <taxon>Planctomycetota</taxon>
        <taxon>Planctomycetia</taxon>
        <taxon>Pirellulales</taxon>
        <taxon>Lacipirellulaceae</taxon>
        <taxon>Aeoliella</taxon>
    </lineage>
</organism>
<keyword evidence="1" id="KW-0732">Signal</keyword>
<dbReference type="PROSITE" id="PS00018">
    <property type="entry name" value="EF_HAND_1"/>
    <property type="match status" value="1"/>
</dbReference>
<dbReference type="KEGG" id="amuc:Pan181_04250"/>
<accession>A0A518AHR5</accession>
<feature type="chain" id="PRO_5022178407" description="PEP-CTERM protein-sorting domain-containing protein" evidence="1">
    <location>
        <begin position="21"/>
        <end position="289"/>
    </location>
</feature>
<sequence precursor="true">MRYLTYCLLAAAMFAAPAGATYVEPTMGGGQSAWGEVAMKHADISFTNGTIDVVIDESVPIPWLVPLEEGLSFDPEGIWGMINGDAYNFQYGWNPSRFDAYPPDNSSIWIEQLDASPELRTYQRPPANPEGQPIFGTDGSSLRWRWSGSMTHNLYAIANPLESEYFATYRVYIGDDSTGEPLAGFVADEVTFTFFTNPVIPGDYDRSGTVDLADYATWKASFGQSAPPGSGADGSLDGTVGLADYTVWRDHFSANAGVFAPSEQVAEPSTEWSLCLLLAAVGLSRFRRG</sequence>
<dbReference type="RefSeq" id="WP_145245252.1">
    <property type="nucleotide sequence ID" value="NZ_CP036278.1"/>
</dbReference>
<dbReference type="EMBL" id="CP036278">
    <property type="protein sequence ID" value="QDU54245.1"/>
    <property type="molecule type" value="Genomic_DNA"/>
</dbReference>
<evidence type="ECO:0008006" key="4">
    <source>
        <dbReference type="Google" id="ProtNLM"/>
    </source>
</evidence>
<dbReference type="OrthoDB" id="274380at2"/>
<dbReference type="Proteomes" id="UP000315750">
    <property type="component" value="Chromosome"/>
</dbReference>
<feature type="signal peptide" evidence="1">
    <location>
        <begin position="1"/>
        <end position="20"/>
    </location>
</feature>
<evidence type="ECO:0000313" key="3">
    <source>
        <dbReference type="Proteomes" id="UP000315750"/>
    </source>
</evidence>
<name>A0A518AHR5_9BACT</name>
<proteinExistence type="predicted"/>
<dbReference type="AlphaFoldDB" id="A0A518AHR5"/>